<gene>
    <name evidence="1" type="ORF">Q4Q39_10215</name>
</gene>
<name>A0ABT8X238_9FLAO</name>
<protein>
    <recommendedName>
        <fullName evidence="3">Aminoglycoside phosphotransferase domain-containing protein</fullName>
    </recommendedName>
</protein>
<evidence type="ECO:0000313" key="2">
    <source>
        <dbReference type="Proteomes" id="UP001176891"/>
    </source>
</evidence>
<dbReference type="RefSeq" id="WP_303282344.1">
    <property type="nucleotide sequence ID" value="NZ_BAABCZ010000011.1"/>
</dbReference>
<proteinExistence type="predicted"/>
<accession>A0ABT8X238</accession>
<organism evidence="1 2">
    <name type="scientific">Flavivirga amylovorans</name>
    <dbReference type="NCBI Taxonomy" id="870486"/>
    <lineage>
        <taxon>Bacteria</taxon>
        <taxon>Pseudomonadati</taxon>
        <taxon>Bacteroidota</taxon>
        <taxon>Flavobacteriia</taxon>
        <taxon>Flavobacteriales</taxon>
        <taxon>Flavobacteriaceae</taxon>
        <taxon>Flavivirga</taxon>
    </lineage>
</organism>
<comment type="caution">
    <text evidence="1">The sequence shown here is derived from an EMBL/GenBank/DDBJ whole genome shotgun (WGS) entry which is preliminary data.</text>
</comment>
<evidence type="ECO:0008006" key="3">
    <source>
        <dbReference type="Google" id="ProtNLM"/>
    </source>
</evidence>
<dbReference type="InterPro" id="IPR011009">
    <property type="entry name" value="Kinase-like_dom_sf"/>
</dbReference>
<sequence length="331" mass="39064">MNSSQIINLCLSEELQQKYAYQRTIETHISWILLCKEYAFKIKKPLKLKFLDYSEVSKREFYCKRELSLNDRFAPNVYLNVLPINNYQNQFKLEGTHGSVVDYAVMMKRLDDASLLSNRIKNDTLKELDILNLSTYIYKIHKAANICSGFSTSKLEERLNQVLELKDIIREKIGNAGVYFTQEIITTSSRFLKIYKELFKNRIEQNYIRNVHGDLHFDNIFIDDQDIVLIDCIEFEDSYSQIDLLDDVASILVDFDFYKRPNDAVKFMNLYVSYYDNSKSINQALLNYYKMQRSVTRFSVCLLKDDKESLVNAKKYQALMKQYKDLICKAF</sequence>
<keyword evidence="2" id="KW-1185">Reference proteome</keyword>
<dbReference type="InterPro" id="IPR052732">
    <property type="entry name" value="Cell-binding_unc_protein"/>
</dbReference>
<dbReference type="PANTHER" id="PTHR43883:SF1">
    <property type="entry name" value="GLUCONOKINASE"/>
    <property type="match status" value="1"/>
</dbReference>
<reference evidence="1" key="1">
    <citation type="submission" date="2023-07" db="EMBL/GenBank/DDBJ databases">
        <title>Two novel species in the genus Flavivirga.</title>
        <authorList>
            <person name="Kwon K."/>
        </authorList>
    </citation>
    <scope>NUCLEOTIDE SEQUENCE</scope>
    <source>
        <strain evidence="1">KACC 14157</strain>
    </source>
</reference>
<dbReference type="EMBL" id="JAUOEM010000003">
    <property type="protein sequence ID" value="MDO5987773.1"/>
    <property type="molecule type" value="Genomic_DNA"/>
</dbReference>
<dbReference type="SUPFAM" id="SSF56112">
    <property type="entry name" value="Protein kinase-like (PK-like)"/>
    <property type="match status" value="1"/>
</dbReference>
<dbReference type="PANTHER" id="PTHR43883">
    <property type="entry name" value="SLR0207 PROTEIN"/>
    <property type="match status" value="1"/>
</dbReference>
<dbReference type="Proteomes" id="UP001176891">
    <property type="component" value="Unassembled WGS sequence"/>
</dbReference>
<evidence type="ECO:0000313" key="1">
    <source>
        <dbReference type="EMBL" id="MDO5987773.1"/>
    </source>
</evidence>